<name>A0A9P3CMH0_9PEZI</name>
<keyword evidence="11" id="KW-1185">Reference proteome</keyword>
<dbReference type="PROSITE" id="PS50048">
    <property type="entry name" value="ZN2_CY6_FUNGAL_2"/>
    <property type="match status" value="1"/>
</dbReference>
<dbReference type="PANTHER" id="PTHR47660">
    <property type="entry name" value="TRANSCRIPTION FACTOR WITH C2H2 AND ZN(2)-CYS(6) DNA BINDING DOMAIN (EUROFUNG)-RELATED-RELATED"/>
    <property type="match status" value="1"/>
</dbReference>
<evidence type="ECO:0000256" key="5">
    <source>
        <dbReference type="ARBA" id="ARBA00023242"/>
    </source>
</evidence>
<dbReference type="InterPro" id="IPR001138">
    <property type="entry name" value="Zn2Cys6_DnaBD"/>
</dbReference>
<feature type="region of interest" description="Disordered" evidence="7">
    <location>
        <begin position="139"/>
        <end position="191"/>
    </location>
</feature>
<dbReference type="SMART" id="SM00355">
    <property type="entry name" value="ZnF_C2H2"/>
    <property type="match status" value="2"/>
</dbReference>
<feature type="compositionally biased region" description="Polar residues" evidence="7">
    <location>
        <begin position="272"/>
        <end position="295"/>
    </location>
</feature>
<evidence type="ECO:0000256" key="1">
    <source>
        <dbReference type="ARBA" id="ARBA00022723"/>
    </source>
</evidence>
<keyword evidence="2" id="KW-0862">Zinc</keyword>
<keyword evidence="1" id="KW-0479">Metal-binding</keyword>
<dbReference type="Pfam" id="PF00096">
    <property type="entry name" value="zf-C2H2"/>
    <property type="match status" value="1"/>
</dbReference>
<dbReference type="Gene3D" id="3.30.160.60">
    <property type="entry name" value="Classic Zinc Finger"/>
    <property type="match status" value="1"/>
</dbReference>
<gene>
    <name evidence="10" type="ORF">CKM354_000867700</name>
</gene>
<evidence type="ECO:0000313" key="11">
    <source>
        <dbReference type="Proteomes" id="UP000825890"/>
    </source>
</evidence>
<dbReference type="GO" id="GO:0008270">
    <property type="term" value="F:zinc ion binding"/>
    <property type="evidence" value="ECO:0007669"/>
    <property type="project" value="UniProtKB-KW"/>
</dbReference>
<comment type="caution">
    <text evidence="10">The sequence shown here is derived from an EMBL/GenBank/DDBJ whole genome shotgun (WGS) entry which is preliminary data.</text>
</comment>
<dbReference type="RefSeq" id="XP_044660001.1">
    <property type="nucleotide sequence ID" value="XM_044804066.1"/>
</dbReference>
<dbReference type="SUPFAM" id="SSF57667">
    <property type="entry name" value="beta-beta-alpha zinc fingers"/>
    <property type="match status" value="1"/>
</dbReference>
<keyword evidence="4" id="KW-0804">Transcription</keyword>
<keyword evidence="3" id="KW-0805">Transcription regulation</keyword>
<keyword evidence="6" id="KW-0863">Zinc-finger</keyword>
<keyword evidence="5" id="KW-0539">Nucleus</keyword>
<dbReference type="PANTHER" id="PTHR47660:SF8">
    <property type="entry name" value="TRANSCRIPTION FACTOR WITH C2H2 AND ZN(2)-CYS(6) DNA BINDING DOMAIN (EUROFUNG)"/>
    <property type="match status" value="1"/>
</dbReference>
<dbReference type="InterPro" id="IPR007219">
    <property type="entry name" value="XnlR_reg_dom"/>
</dbReference>
<feature type="compositionally biased region" description="Low complexity" evidence="7">
    <location>
        <begin position="9"/>
        <end position="22"/>
    </location>
</feature>
<feature type="domain" description="C2H2-type" evidence="9">
    <location>
        <begin position="30"/>
        <end position="57"/>
    </location>
</feature>
<accession>A0A9P3CMH0</accession>
<dbReference type="EMBL" id="BOLY01000005">
    <property type="protein sequence ID" value="GIZ45514.1"/>
    <property type="molecule type" value="Genomic_DNA"/>
</dbReference>
<dbReference type="PROSITE" id="PS50157">
    <property type="entry name" value="ZINC_FINGER_C2H2_2"/>
    <property type="match status" value="2"/>
</dbReference>
<protein>
    <submittedName>
        <fullName evidence="10">Uncharacterized protein</fullName>
    </submittedName>
</protein>
<dbReference type="GO" id="GO:0006351">
    <property type="term" value="P:DNA-templated transcription"/>
    <property type="evidence" value="ECO:0007669"/>
    <property type="project" value="InterPro"/>
</dbReference>
<feature type="region of interest" description="Disordered" evidence="7">
    <location>
        <begin position="272"/>
        <end position="296"/>
    </location>
</feature>
<dbReference type="GO" id="GO:0000981">
    <property type="term" value="F:DNA-binding transcription factor activity, RNA polymerase II-specific"/>
    <property type="evidence" value="ECO:0007669"/>
    <property type="project" value="InterPro"/>
</dbReference>
<feature type="region of interest" description="Disordered" evidence="7">
    <location>
        <begin position="781"/>
        <end position="803"/>
    </location>
</feature>
<dbReference type="AlphaFoldDB" id="A0A9P3CMH0"/>
<feature type="region of interest" description="Disordered" evidence="7">
    <location>
        <begin position="1"/>
        <end position="25"/>
    </location>
</feature>
<evidence type="ECO:0000256" key="2">
    <source>
        <dbReference type="ARBA" id="ARBA00022833"/>
    </source>
</evidence>
<dbReference type="CDD" id="cd00067">
    <property type="entry name" value="GAL4"/>
    <property type="match status" value="1"/>
</dbReference>
<evidence type="ECO:0000256" key="4">
    <source>
        <dbReference type="ARBA" id="ARBA00023163"/>
    </source>
</evidence>
<proteinExistence type="predicted"/>
<evidence type="ECO:0000256" key="6">
    <source>
        <dbReference type="PROSITE-ProRule" id="PRU00042"/>
    </source>
</evidence>
<dbReference type="InterPro" id="IPR036864">
    <property type="entry name" value="Zn2-C6_fun-type_DNA-bd_sf"/>
</dbReference>
<feature type="domain" description="C2H2-type" evidence="9">
    <location>
        <begin position="58"/>
        <end position="85"/>
    </location>
</feature>
<evidence type="ECO:0000256" key="7">
    <source>
        <dbReference type="SAM" id="MobiDB-lite"/>
    </source>
</evidence>
<feature type="compositionally biased region" description="Low complexity" evidence="7">
    <location>
        <begin position="144"/>
        <end position="158"/>
    </location>
</feature>
<evidence type="ECO:0000259" key="8">
    <source>
        <dbReference type="PROSITE" id="PS50048"/>
    </source>
</evidence>
<dbReference type="GO" id="GO:0003677">
    <property type="term" value="F:DNA binding"/>
    <property type="evidence" value="ECO:0007669"/>
    <property type="project" value="InterPro"/>
</dbReference>
<dbReference type="SUPFAM" id="SSF57701">
    <property type="entry name" value="Zn2/Cys6 DNA-binding domain"/>
    <property type="match status" value="1"/>
</dbReference>
<feature type="compositionally biased region" description="Polar residues" evidence="7">
    <location>
        <begin position="159"/>
        <end position="173"/>
    </location>
</feature>
<dbReference type="PROSITE" id="PS00028">
    <property type="entry name" value="ZINC_FINGER_C2H2_1"/>
    <property type="match status" value="2"/>
</dbReference>
<sequence length="899" mass="101211">MPDLARQVSASSTTATGLAADSPKPVAAPHVCQLCNKSYERADHLHRHLDSHRNERSFKCTDCPRGFNRRDLLLRHQATHAKNAASGKTGPDRSNERAIKACDPCVISKLKCDNSRPCQRCKKRKIDCRTDSLDRDRSVKAASVVAAGENQQQQQGNESITLPSPPDSASNNGFAGLSSAGNPATLGGAASLPQLQDDSQWHLPDMTFPTFFDQIMAPDFVASDSMNLPLDIFNHMPEQDWLSDNMDIFGVDFTPTIDEAFEITNLMPMPQEQNETSSNAQQENVTQDQAAANSARQRHALFQRSPWLWKPEANSHAFSEHRSLPLDESEIDMSASPHQPFLPSLHMRSELSTHSRDKIFQMVLKAAKSHVSIPRFPSIKCLNLLLRVGLAKRMETDAWIHPWTLDAETARPELLTALIAAGCVCFGIPSVSKTGLILFEIVRVALNRLVEDDNSVIRDLEYLQACMMWIDVTAFCGYKRKMEIAEHSLQPLVTALRRAGKFDRVAYTSNQDVRTDDTNTLESNWKHWAKQESYKRLVHHLFEHDILTAITKVRNPLISYAEMTLPLPASRDQWLAPTAETWHMAGLEKTTRDAKHANLSLRDLLADGELLRCLPEDVDVSVARAAHLHGLAAQTWEHFQQSSVVNSALASNSDPSGKLWLQTRHQQLYHMLQVIRSSIQDTSAVTRLLNEFLMMSMHVNPDDVTRFAGKCGEIEAHRAYQELQSWSQSKRARTAICHAAQVIRLAREVPPYQLRGADAFIIYHAVMVLWAYGMMQRDLARRTRSSTPNPGTSLREQQERENATPVYLDEEKNAAIDAFLLMGTGRPCLRIRQVGRGKSHDETYRSRQQQQYCDLRHAQAIMQVGVAVLEENYPNEMRKNLPQLIRSLCELMHELGALA</sequence>
<dbReference type="OrthoDB" id="40579at2759"/>
<dbReference type="InterPro" id="IPR036236">
    <property type="entry name" value="Znf_C2H2_sf"/>
</dbReference>
<reference evidence="10 11" key="1">
    <citation type="submission" date="2021-01" db="EMBL/GenBank/DDBJ databases">
        <title>Cercospora kikuchii MAFF 305040 whole genome shotgun sequence.</title>
        <authorList>
            <person name="Kashiwa T."/>
            <person name="Suzuki T."/>
        </authorList>
    </citation>
    <scope>NUCLEOTIDE SEQUENCE [LARGE SCALE GENOMIC DNA]</scope>
    <source>
        <strain evidence="10 11">MAFF 305040</strain>
    </source>
</reference>
<dbReference type="InterPro" id="IPR013087">
    <property type="entry name" value="Znf_C2H2_type"/>
</dbReference>
<evidence type="ECO:0000256" key="3">
    <source>
        <dbReference type="ARBA" id="ARBA00023015"/>
    </source>
</evidence>
<dbReference type="Pfam" id="PF04082">
    <property type="entry name" value="Fungal_trans"/>
    <property type="match status" value="1"/>
</dbReference>
<evidence type="ECO:0000313" key="10">
    <source>
        <dbReference type="EMBL" id="GIZ45514.1"/>
    </source>
</evidence>
<dbReference type="Pfam" id="PF00172">
    <property type="entry name" value="Zn_clus"/>
    <property type="match status" value="1"/>
</dbReference>
<dbReference type="GeneID" id="68294252"/>
<organism evidence="10 11">
    <name type="scientific">Cercospora kikuchii</name>
    <dbReference type="NCBI Taxonomy" id="84275"/>
    <lineage>
        <taxon>Eukaryota</taxon>
        <taxon>Fungi</taxon>
        <taxon>Dikarya</taxon>
        <taxon>Ascomycota</taxon>
        <taxon>Pezizomycotina</taxon>
        <taxon>Dothideomycetes</taxon>
        <taxon>Dothideomycetidae</taxon>
        <taxon>Mycosphaerellales</taxon>
        <taxon>Mycosphaerellaceae</taxon>
        <taxon>Cercospora</taxon>
    </lineage>
</organism>
<dbReference type="Proteomes" id="UP000825890">
    <property type="component" value="Unassembled WGS sequence"/>
</dbReference>
<feature type="compositionally biased region" description="Polar residues" evidence="7">
    <location>
        <begin position="785"/>
        <end position="795"/>
    </location>
</feature>
<dbReference type="SMART" id="SM00066">
    <property type="entry name" value="GAL4"/>
    <property type="match status" value="1"/>
</dbReference>
<evidence type="ECO:0000259" key="9">
    <source>
        <dbReference type="PROSITE" id="PS50157"/>
    </source>
</evidence>
<feature type="domain" description="Zn(2)-C6 fungal-type" evidence="8">
    <location>
        <begin position="101"/>
        <end position="130"/>
    </location>
</feature>
<dbReference type="Gene3D" id="4.10.240.10">
    <property type="entry name" value="Zn(2)-C6 fungal-type DNA-binding domain"/>
    <property type="match status" value="1"/>
</dbReference>